<accession>A0A0D7WAP2</accession>
<organism evidence="1 2">
    <name type="scientific">Neotamlana nanhaiensis</name>
    <dbReference type="NCBI Taxonomy" id="1382798"/>
    <lineage>
        <taxon>Bacteria</taxon>
        <taxon>Pseudomonadati</taxon>
        <taxon>Bacteroidota</taxon>
        <taxon>Flavobacteriia</taxon>
        <taxon>Flavobacteriales</taxon>
        <taxon>Flavobacteriaceae</taxon>
        <taxon>Neotamlana</taxon>
    </lineage>
</organism>
<proteinExistence type="predicted"/>
<evidence type="ECO:0000313" key="2">
    <source>
        <dbReference type="Proteomes" id="UP000032361"/>
    </source>
</evidence>
<evidence type="ECO:0008006" key="3">
    <source>
        <dbReference type="Google" id="ProtNLM"/>
    </source>
</evidence>
<dbReference type="Proteomes" id="UP000032361">
    <property type="component" value="Unassembled WGS sequence"/>
</dbReference>
<dbReference type="STRING" id="1382798.PK35_01550"/>
<dbReference type="EMBL" id="JTDV01000001">
    <property type="protein sequence ID" value="KJD34797.1"/>
    <property type="molecule type" value="Genomic_DNA"/>
</dbReference>
<dbReference type="PATRIC" id="fig|1382798.3.peg.313"/>
<dbReference type="InterPro" id="IPR013783">
    <property type="entry name" value="Ig-like_fold"/>
</dbReference>
<sequence length="473" mass="50828">MTFILVLAMVLPKLLNAQIVIGKPSLGFTQACASPSFNEYNVTFTFSPNTALLASNQFILELSDASGDFANATTIYTSAEGEITASPATITFAFPDTVSGEGYKVKVKSTAPVASSTPSVAFAAYYKIQDTPFSINNLISTGVFCAGGSYLLTVDNPGNPDNDSPLQYPALTFNWRRVITETTSVVVHTGLTFEVTEAGTYFAETNYGTCTSNSYSNRVSITQSASGNASEITSSLGNPYCASAGETTLSAISANAYQWYLDGNLIEGATNQMYKTNQSGLYAVDIDLGGCSTTASIDLDTMTFTSSINVEETFALIEGETVSVSVSTDANEPKFQWFLNETEISGETNSTLIVDKTGDYSVIVTQTSGCETVLSHQFKVSEPFPDVENIPNTISPNGDGINDTWVIPQHYVSGSNSEVTIINSQGKVVLQTNNYLNNWPEETIVFTSINPVYYYIIKAENNQTKKGSITVIK</sequence>
<keyword evidence="2" id="KW-1185">Reference proteome</keyword>
<dbReference type="Pfam" id="PF13585">
    <property type="entry name" value="CHU_C"/>
    <property type="match status" value="1"/>
</dbReference>
<dbReference type="AlphaFoldDB" id="A0A0D7WAP2"/>
<comment type="caution">
    <text evidence="1">The sequence shown here is derived from an EMBL/GenBank/DDBJ whole genome shotgun (WGS) entry which is preliminary data.</text>
</comment>
<reference evidence="1 2" key="1">
    <citation type="journal article" date="2015" name="Antonie Van Leeuwenhoek">
        <title>Tamlana nanhaiensis sp. nov., isolated from surface seawater collected from the South China Sea.</title>
        <authorList>
            <person name="Liu X."/>
            <person name="Lai Q."/>
            <person name="Du Y."/>
            <person name="Li G."/>
            <person name="Sun F."/>
            <person name="Shao Z."/>
        </authorList>
    </citation>
    <scope>NUCLEOTIDE SEQUENCE [LARGE SCALE GENOMIC DNA]</scope>
    <source>
        <strain evidence="1 2">FHC16</strain>
    </source>
</reference>
<protein>
    <recommendedName>
        <fullName evidence="3">Ig-like domain-containing protein</fullName>
    </recommendedName>
</protein>
<evidence type="ECO:0000313" key="1">
    <source>
        <dbReference type="EMBL" id="KJD34797.1"/>
    </source>
</evidence>
<dbReference type="Gene3D" id="2.60.40.10">
    <property type="entry name" value="Immunoglobulins"/>
    <property type="match status" value="1"/>
</dbReference>
<name>A0A0D7WAP2_9FLAO</name>
<gene>
    <name evidence="1" type="ORF">PK35_01550</name>
</gene>